<dbReference type="AlphaFoldDB" id="A0ABD2CH11"/>
<keyword evidence="2" id="KW-1185">Reference proteome</keyword>
<dbReference type="EMBL" id="JAYRBN010000050">
    <property type="protein sequence ID" value="KAL2744367.1"/>
    <property type="molecule type" value="Genomic_DNA"/>
</dbReference>
<name>A0ABD2CH11_VESMC</name>
<dbReference type="Proteomes" id="UP001607303">
    <property type="component" value="Unassembled WGS sequence"/>
</dbReference>
<comment type="caution">
    <text evidence="1">The sequence shown here is derived from an EMBL/GenBank/DDBJ whole genome shotgun (WGS) entry which is preliminary data.</text>
</comment>
<accession>A0ABD2CH11</accession>
<reference evidence="1 2" key="1">
    <citation type="journal article" date="2024" name="Ann. Entomol. Soc. Am.">
        <title>Genomic analyses of the southern and eastern yellowjacket wasps (Hymenoptera: Vespidae) reveal evolutionary signatures of social life.</title>
        <authorList>
            <person name="Catto M.A."/>
            <person name="Caine P.B."/>
            <person name="Orr S.E."/>
            <person name="Hunt B.G."/>
            <person name="Goodisman M.A.D."/>
        </authorList>
    </citation>
    <scope>NUCLEOTIDE SEQUENCE [LARGE SCALE GENOMIC DNA]</scope>
    <source>
        <strain evidence="1">232</strain>
        <tissue evidence="1">Head and thorax</tissue>
    </source>
</reference>
<evidence type="ECO:0000313" key="2">
    <source>
        <dbReference type="Proteomes" id="UP001607303"/>
    </source>
</evidence>
<sequence>MSTLRPLLIQYREKEKERGNASGVPAEIPATIHRSRSFPQHGRTRVSVLFYLFLSADDPLFSRRSFENLAIRQNSRLNLSQLRADTRFWIYLVNYKF</sequence>
<gene>
    <name evidence="1" type="ORF">V1477_006909</name>
</gene>
<proteinExistence type="predicted"/>
<evidence type="ECO:0000313" key="1">
    <source>
        <dbReference type="EMBL" id="KAL2744367.1"/>
    </source>
</evidence>
<protein>
    <submittedName>
        <fullName evidence="1">Uncharacterized protein</fullName>
    </submittedName>
</protein>
<organism evidence="1 2">
    <name type="scientific">Vespula maculifrons</name>
    <name type="common">Eastern yellow jacket</name>
    <name type="synonym">Wasp</name>
    <dbReference type="NCBI Taxonomy" id="7453"/>
    <lineage>
        <taxon>Eukaryota</taxon>
        <taxon>Metazoa</taxon>
        <taxon>Ecdysozoa</taxon>
        <taxon>Arthropoda</taxon>
        <taxon>Hexapoda</taxon>
        <taxon>Insecta</taxon>
        <taxon>Pterygota</taxon>
        <taxon>Neoptera</taxon>
        <taxon>Endopterygota</taxon>
        <taxon>Hymenoptera</taxon>
        <taxon>Apocrita</taxon>
        <taxon>Aculeata</taxon>
        <taxon>Vespoidea</taxon>
        <taxon>Vespidae</taxon>
        <taxon>Vespinae</taxon>
        <taxon>Vespula</taxon>
    </lineage>
</organism>